<sequence precursor="true">MTCTTQRMIAILGTFLIIACSSQNLSAQPAQTDTPNVRQRPANREAVKVLKDLEYVPNGHQRQRLDLYLPVNPKARQLPLIVFIHGGAWRAGDKAGGRGQVYSSVASGEFVGASINYRLSGHAIWPEQIKDCQAAIRWLRGNAEKYGIDPERIGVIGSSAGGHLVAMLGTSGDDADYPDPIGEHTTESNRVSAVVDLYGPTNFLTMNDFPGRMDHDAPNSPESLLIGAPIQKNPDKVRAASPLTYVSEDDPPFLIIHGTDDPLVPLDQSIQLDRALDMIGVESTLIRVNGGSHGGFKNPQVRQMILDFWKAKLSGSEWDVEDSEIENQVREN</sequence>
<dbReference type="InterPro" id="IPR029058">
    <property type="entry name" value="AB_hydrolase_fold"/>
</dbReference>
<evidence type="ECO:0000256" key="2">
    <source>
        <dbReference type="ARBA" id="ARBA00022801"/>
    </source>
</evidence>
<dbReference type="PANTHER" id="PTHR48081:SF13">
    <property type="entry name" value="ALPHA_BETA HYDROLASE"/>
    <property type="match status" value="1"/>
</dbReference>
<feature type="signal peptide" evidence="3">
    <location>
        <begin position="1"/>
        <end position="26"/>
    </location>
</feature>
<evidence type="ECO:0000259" key="4">
    <source>
        <dbReference type="Pfam" id="PF20434"/>
    </source>
</evidence>
<feature type="domain" description="BD-FAE-like" evidence="4">
    <location>
        <begin position="65"/>
        <end position="276"/>
    </location>
</feature>
<protein>
    <submittedName>
        <fullName evidence="5">Carboxylesterase NlhH</fullName>
        <ecNumber evidence="5">3.1.1.1</ecNumber>
    </submittedName>
</protein>
<evidence type="ECO:0000313" key="5">
    <source>
        <dbReference type="EMBL" id="TWT58758.1"/>
    </source>
</evidence>
<evidence type="ECO:0000256" key="3">
    <source>
        <dbReference type="SAM" id="SignalP"/>
    </source>
</evidence>
<dbReference type="GO" id="GO:0106435">
    <property type="term" value="F:carboxylesterase activity"/>
    <property type="evidence" value="ECO:0007669"/>
    <property type="project" value="UniProtKB-EC"/>
</dbReference>
<comment type="similarity">
    <text evidence="1">Belongs to the 'GDXG' lipolytic enzyme family.</text>
</comment>
<keyword evidence="2 5" id="KW-0378">Hydrolase</keyword>
<evidence type="ECO:0000313" key="6">
    <source>
        <dbReference type="Proteomes" id="UP000317243"/>
    </source>
</evidence>
<dbReference type="Pfam" id="PF20434">
    <property type="entry name" value="BD-FAE"/>
    <property type="match status" value="1"/>
</dbReference>
<dbReference type="InterPro" id="IPR050300">
    <property type="entry name" value="GDXG_lipolytic_enzyme"/>
</dbReference>
<dbReference type="SUPFAM" id="SSF53474">
    <property type="entry name" value="alpha/beta-Hydrolases"/>
    <property type="match status" value="1"/>
</dbReference>
<dbReference type="InterPro" id="IPR049492">
    <property type="entry name" value="BD-FAE-like_dom"/>
</dbReference>
<dbReference type="PANTHER" id="PTHR48081">
    <property type="entry name" value="AB HYDROLASE SUPERFAMILY PROTEIN C4A8.06C"/>
    <property type="match status" value="1"/>
</dbReference>
<dbReference type="PROSITE" id="PS51257">
    <property type="entry name" value="PROKAR_LIPOPROTEIN"/>
    <property type="match status" value="1"/>
</dbReference>
<evidence type="ECO:0000256" key="1">
    <source>
        <dbReference type="ARBA" id="ARBA00010515"/>
    </source>
</evidence>
<keyword evidence="3" id="KW-0732">Signal</keyword>
<reference evidence="5 6" key="1">
    <citation type="submission" date="2019-02" db="EMBL/GenBank/DDBJ databases">
        <title>Deep-cultivation of Planctomycetes and their phenomic and genomic characterization uncovers novel biology.</title>
        <authorList>
            <person name="Wiegand S."/>
            <person name="Jogler M."/>
            <person name="Boedeker C."/>
            <person name="Pinto D."/>
            <person name="Vollmers J."/>
            <person name="Rivas-Marin E."/>
            <person name="Kohn T."/>
            <person name="Peeters S.H."/>
            <person name="Heuer A."/>
            <person name="Rast P."/>
            <person name="Oberbeckmann S."/>
            <person name="Bunk B."/>
            <person name="Jeske O."/>
            <person name="Meyerdierks A."/>
            <person name="Storesund J.E."/>
            <person name="Kallscheuer N."/>
            <person name="Luecker S."/>
            <person name="Lage O.M."/>
            <person name="Pohl T."/>
            <person name="Merkel B.J."/>
            <person name="Hornburger P."/>
            <person name="Mueller R.-W."/>
            <person name="Bruemmer F."/>
            <person name="Labrenz M."/>
            <person name="Spormann A.M."/>
            <person name="Op Den Camp H."/>
            <person name="Overmann J."/>
            <person name="Amann R."/>
            <person name="Jetten M.S.M."/>
            <person name="Mascher T."/>
            <person name="Medema M.H."/>
            <person name="Devos D.P."/>
            <person name="Kaster A.-K."/>
            <person name="Ovreas L."/>
            <person name="Rohde M."/>
            <person name="Galperin M.Y."/>
            <person name="Jogler C."/>
        </authorList>
    </citation>
    <scope>NUCLEOTIDE SEQUENCE [LARGE SCALE GENOMIC DNA]</scope>
    <source>
        <strain evidence="5 6">KOR42</strain>
    </source>
</reference>
<gene>
    <name evidence="5" type="primary">nlhH_4</name>
    <name evidence="5" type="ORF">KOR42_21440</name>
</gene>
<dbReference type="AlphaFoldDB" id="A0A5C5X7J5"/>
<accession>A0A5C5X7J5</accession>
<dbReference type="PROSITE" id="PS01173">
    <property type="entry name" value="LIPASE_GDXG_HIS"/>
    <property type="match status" value="1"/>
</dbReference>
<dbReference type="Proteomes" id="UP000317243">
    <property type="component" value="Unassembled WGS sequence"/>
</dbReference>
<dbReference type="EC" id="3.1.1.1" evidence="5"/>
<dbReference type="InterPro" id="IPR002168">
    <property type="entry name" value="Lipase_GDXG_HIS_AS"/>
</dbReference>
<dbReference type="RefSeq" id="WP_197441033.1">
    <property type="nucleotide sequence ID" value="NZ_SIHI01000001.1"/>
</dbReference>
<dbReference type="EMBL" id="SIHI01000001">
    <property type="protein sequence ID" value="TWT58758.1"/>
    <property type="molecule type" value="Genomic_DNA"/>
</dbReference>
<name>A0A5C5X7J5_9PLAN</name>
<proteinExistence type="inferred from homology"/>
<comment type="caution">
    <text evidence="5">The sequence shown here is derived from an EMBL/GenBank/DDBJ whole genome shotgun (WGS) entry which is preliminary data.</text>
</comment>
<dbReference type="Gene3D" id="3.40.50.1820">
    <property type="entry name" value="alpha/beta hydrolase"/>
    <property type="match status" value="1"/>
</dbReference>
<keyword evidence="6" id="KW-1185">Reference proteome</keyword>
<organism evidence="5 6">
    <name type="scientific">Thalassoglobus neptunius</name>
    <dbReference type="NCBI Taxonomy" id="1938619"/>
    <lineage>
        <taxon>Bacteria</taxon>
        <taxon>Pseudomonadati</taxon>
        <taxon>Planctomycetota</taxon>
        <taxon>Planctomycetia</taxon>
        <taxon>Planctomycetales</taxon>
        <taxon>Planctomycetaceae</taxon>
        <taxon>Thalassoglobus</taxon>
    </lineage>
</organism>
<feature type="chain" id="PRO_5023030121" evidence="3">
    <location>
        <begin position="27"/>
        <end position="332"/>
    </location>
</feature>